<dbReference type="InterPro" id="IPR002035">
    <property type="entry name" value="VWF_A"/>
</dbReference>
<evidence type="ECO:0000256" key="5">
    <source>
        <dbReference type="SAM" id="Phobius"/>
    </source>
</evidence>
<evidence type="ECO:0000256" key="2">
    <source>
        <dbReference type="ARBA" id="ARBA00022692"/>
    </source>
</evidence>
<dbReference type="EMBL" id="DSVL01000314">
    <property type="protein sequence ID" value="HFH29872.1"/>
    <property type="molecule type" value="Genomic_DNA"/>
</dbReference>
<feature type="transmembrane region" description="Helical" evidence="5">
    <location>
        <begin position="6"/>
        <end position="23"/>
    </location>
</feature>
<accession>A0A7C3E2P9</accession>
<evidence type="ECO:0000259" key="6">
    <source>
        <dbReference type="PROSITE" id="PS50234"/>
    </source>
</evidence>
<dbReference type="SUPFAM" id="SSF53300">
    <property type="entry name" value="vWA-like"/>
    <property type="match status" value="1"/>
</dbReference>
<keyword evidence="2 5" id="KW-0812">Transmembrane</keyword>
<feature type="transmembrane region" description="Helical" evidence="5">
    <location>
        <begin position="53"/>
        <end position="72"/>
    </location>
</feature>
<dbReference type="PROSITE" id="PS50234">
    <property type="entry name" value="VWFA"/>
    <property type="match status" value="1"/>
</dbReference>
<sequence>MSFDTPVVLWSLAALIPLWLVFMRRRALRISAFKTMTSSEDYRKLYGRSMNQALLFLLCFSSLIVGLAGPRWGERLISEYSSGLDIVLAFDVSRSMDLKDGGDGLSRLDTARQAALSLIESRPDFRYAVCLGKGKGVLGIPLTDDQEAVINLIVSLSSGSLSAAGTNLQDLLEVASRAFPEESPGKRRIILFTDGEDTKGSLTGMERFLQAKGIGVVAVGVGSLQGLPVPQADGKAFLRRADGSPVLSQLREPILQQLADLTGGIYWNASREGNPAPVLAYLDALASGRAPLEYRREVPSQQVWFIFAALMFFAAARFLEEGLWKKQ</sequence>
<feature type="domain" description="VWFA" evidence="6">
    <location>
        <begin position="85"/>
        <end position="223"/>
    </location>
</feature>
<protein>
    <submittedName>
        <fullName evidence="7">VWA domain-containing protein</fullName>
    </submittedName>
</protein>
<dbReference type="AlphaFoldDB" id="A0A7C3E2P9"/>
<keyword evidence="3 5" id="KW-1133">Transmembrane helix</keyword>
<dbReference type="Pfam" id="PF13519">
    <property type="entry name" value="VWA_2"/>
    <property type="match status" value="1"/>
</dbReference>
<keyword evidence="1" id="KW-1003">Cell membrane</keyword>
<dbReference type="InterPro" id="IPR050768">
    <property type="entry name" value="UPF0353/GerABKA_families"/>
</dbReference>
<keyword evidence="4 5" id="KW-0472">Membrane</keyword>
<evidence type="ECO:0000256" key="1">
    <source>
        <dbReference type="ARBA" id="ARBA00022475"/>
    </source>
</evidence>
<dbReference type="SMART" id="SM00327">
    <property type="entry name" value="VWA"/>
    <property type="match status" value="1"/>
</dbReference>
<organism evidence="7">
    <name type="scientific">Gracilinema caldarium</name>
    <dbReference type="NCBI Taxonomy" id="215591"/>
    <lineage>
        <taxon>Bacteria</taxon>
        <taxon>Pseudomonadati</taxon>
        <taxon>Spirochaetota</taxon>
        <taxon>Spirochaetia</taxon>
        <taxon>Spirochaetales</taxon>
        <taxon>Breznakiellaceae</taxon>
        <taxon>Gracilinema</taxon>
    </lineage>
</organism>
<dbReference type="PANTHER" id="PTHR22550:SF5">
    <property type="entry name" value="LEUCINE ZIPPER PROTEIN 4"/>
    <property type="match status" value="1"/>
</dbReference>
<evidence type="ECO:0000313" key="7">
    <source>
        <dbReference type="EMBL" id="HFH29872.1"/>
    </source>
</evidence>
<gene>
    <name evidence="7" type="ORF">ENS59_10240</name>
</gene>
<evidence type="ECO:0000256" key="4">
    <source>
        <dbReference type="ARBA" id="ARBA00023136"/>
    </source>
</evidence>
<proteinExistence type="predicted"/>
<reference evidence="7" key="1">
    <citation type="journal article" date="2020" name="mSystems">
        <title>Genome- and Community-Level Interaction Insights into Carbon Utilization and Element Cycling Functions of Hydrothermarchaeota in Hydrothermal Sediment.</title>
        <authorList>
            <person name="Zhou Z."/>
            <person name="Liu Y."/>
            <person name="Xu W."/>
            <person name="Pan J."/>
            <person name="Luo Z.H."/>
            <person name="Li M."/>
        </authorList>
    </citation>
    <scope>NUCLEOTIDE SEQUENCE [LARGE SCALE GENOMIC DNA]</scope>
    <source>
        <strain evidence="7">SpSt-503</strain>
    </source>
</reference>
<dbReference type="InterPro" id="IPR036465">
    <property type="entry name" value="vWFA_dom_sf"/>
</dbReference>
<comment type="caution">
    <text evidence="7">The sequence shown here is derived from an EMBL/GenBank/DDBJ whole genome shotgun (WGS) entry which is preliminary data.</text>
</comment>
<name>A0A7C3E2P9_9SPIR</name>
<dbReference type="PANTHER" id="PTHR22550">
    <property type="entry name" value="SPORE GERMINATION PROTEIN"/>
    <property type="match status" value="1"/>
</dbReference>
<dbReference type="Gene3D" id="3.40.50.410">
    <property type="entry name" value="von Willebrand factor, type A domain"/>
    <property type="match status" value="1"/>
</dbReference>
<evidence type="ECO:0000256" key="3">
    <source>
        <dbReference type="ARBA" id="ARBA00022989"/>
    </source>
</evidence>